<dbReference type="FunFam" id="3.30.70.260:FF:000012">
    <property type="entry name" value="Prephenate dehydratase"/>
    <property type="match status" value="1"/>
</dbReference>
<dbReference type="PROSITE" id="PS00857">
    <property type="entry name" value="PREPHENATE_DEHYDR_1"/>
    <property type="match status" value="1"/>
</dbReference>
<evidence type="ECO:0000256" key="4">
    <source>
        <dbReference type="ARBA" id="ARBA00022605"/>
    </source>
</evidence>
<evidence type="ECO:0000259" key="10">
    <source>
        <dbReference type="PROSITE" id="PS51171"/>
    </source>
</evidence>
<dbReference type="SUPFAM" id="SSF55021">
    <property type="entry name" value="ACT-like"/>
    <property type="match status" value="1"/>
</dbReference>
<dbReference type="Pfam" id="PF00800">
    <property type="entry name" value="PDT"/>
    <property type="match status" value="1"/>
</dbReference>
<dbReference type="PROSITE" id="PS00858">
    <property type="entry name" value="PREPHENATE_DEHYDR_2"/>
    <property type="match status" value="1"/>
</dbReference>
<dbReference type="Pfam" id="PF01842">
    <property type="entry name" value="ACT"/>
    <property type="match status" value="1"/>
</dbReference>
<dbReference type="CDD" id="cd04905">
    <property type="entry name" value="ACT_CM-PDT"/>
    <property type="match status" value="1"/>
</dbReference>
<dbReference type="InterPro" id="IPR002912">
    <property type="entry name" value="ACT_dom"/>
</dbReference>
<dbReference type="NCBIfam" id="NF008865">
    <property type="entry name" value="PRK11898.1"/>
    <property type="match status" value="1"/>
</dbReference>
<evidence type="ECO:0000256" key="6">
    <source>
        <dbReference type="ARBA" id="ARBA00023222"/>
    </source>
</evidence>
<evidence type="ECO:0000256" key="9">
    <source>
        <dbReference type="RuleBase" id="RU361254"/>
    </source>
</evidence>
<dbReference type="UniPathway" id="UPA00121">
    <property type="reaction ID" value="UER00345"/>
</dbReference>
<comment type="catalytic activity">
    <reaction evidence="8 9">
        <text>prephenate + H(+) = 3-phenylpyruvate + CO2 + H2O</text>
        <dbReference type="Rhea" id="RHEA:21648"/>
        <dbReference type="ChEBI" id="CHEBI:15377"/>
        <dbReference type="ChEBI" id="CHEBI:15378"/>
        <dbReference type="ChEBI" id="CHEBI:16526"/>
        <dbReference type="ChEBI" id="CHEBI:18005"/>
        <dbReference type="ChEBI" id="CHEBI:29934"/>
        <dbReference type="EC" id="4.2.1.51"/>
    </reaction>
</comment>
<evidence type="ECO:0000256" key="2">
    <source>
        <dbReference type="ARBA" id="ARBA00013147"/>
    </source>
</evidence>
<dbReference type="Gene3D" id="3.40.190.10">
    <property type="entry name" value="Periplasmic binding protein-like II"/>
    <property type="match status" value="2"/>
</dbReference>
<name>A0A1M4T8Z1_9THEO</name>
<dbReference type="SUPFAM" id="SSF53850">
    <property type="entry name" value="Periplasmic binding protein-like II"/>
    <property type="match status" value="1"/>
</dbReference>
<keyword evidence="7 9" id="KW-0456">Lyase</keyword>
<feature type="domain" description="ACT" evidence="11">
    <location>
        <begin position="190"/>
        <end position="267"/>
    </location>
</feature>
<evidence type="ECO:0000256" key="1">
    <source>
        <dbReference type="ARBA" id="ARBA00004741"/>
    </source>
</evidence>
<comment type="pathway">
    <text evidence="1 9">Amino-acid biosynthesis; L-phenylalanine biosynthesis; phenylpyruvate from prephenate: step 1/1.</text>
</comment>
<dbReference type="GO" id="GO:0005737">
    <property type="term" value="C:cytoplasm"/>
    <property type="evidence" value="ECO:0007669"/>
    <property type="project" value="TreeGrafter"/>
</dbReference>
<dbReference type="AlphaFoldDB" id="A0A1M4T8Z1"/>
<dbReference type="PANTHER" id="PTHR21022:SF19">
    <property type="entry name" value="PREPHENATE DEHYDRATASE-RELATED"/>
    <property type="match status" value="1"/>
</dbReference>
<keyword evidence="5 9" id="KW-0057">Aromatic amino acid biosynthesis</keyword>
<dbReference type="InterPro" id="IPR018528">
    <property type="entry name" value="Preph_deHydtase_CS"/>
</dbReference>
<evidence type="ECO:0000256" key="3">
    <source>
        <dbReference type="ARBA" id="ARBA00021872"/>
    </source>
</evidence>
<evidence type="ECO:0000313" key="13">
    <source>
        <dbReference type="Proteomes" id="UP000184088"/>
    </source>
</evidence>
<accession>A0A1M4T8Z1</accession>
<dbReference type="PROSITE" id="PS51671">
    <property type="entry name" value="ACT"/>
    <property type="match status" value="1"/>
</dbReference>
<keyword evidence="13" id="KW-1185">Reference proteome</keyword>
<evidence type="ECO:0000256" key="7">
    <source>
        <dbReference type="ARBA" id="ARBA00023239"/>
    </source>
</evidence>
<evidence type="ECO:0000256" key="5">
    <source>
        <dbReference type="ARBA" id="ARBA00023141"/>
    </source>
</evidence>
<dbReference type="EMBL" id="FQVH01000001">
    <property type="protein sequence ID" value="SHE40717.1"/>
    <property type="molecule type" value="Genomic_DNA"/>
</dbReference>
<evidence type="ECO:0000256" key="8">
    <source>
        <dbReference type="ARBA" id="ARBA00047848"/>
    </source>
</evidence>
<evidence type="ECO:0000313" key="12">
    <source>
        <dbReference type="EMBL" id="SHE40717.1"/>
    </source>
</evidence>
<dbReference type="Proteomes" id="UP000184088">
    <property type="component" value="Unassembled WGS sequence"/>
</dbReference>
<dbReference type="Gene3D" id="3.30.70.260">
    <property type="match status" value="1"/>
</dbReference>
<sequence length="271" mass="30343">MKLSFLGPKGTFTEEACIKYDSVSEHIEYPTIDMVVASVRDRKTDEGIVPIENSIEGSVNLTLDTILEEQELFIKGEVLLPIRHNLVSKCSDLQEIEIVISHPHALAQCYRHIKELLPGVEIATAESTAKAAFIASQEGRGIAAIATLRAAQLYDLNVLVRDIQDFDNNITRFIVVSREENSVRGDCKTSIVFSTENKPGSLYNVLKEFAIRGLNLTKIESRPSKKSFGEYIFFVDVDGHKDDELMKEALKAVRSITSYFRILGCYPKGRL</sequence>
<dbReference type="OrthoDB" id="9802281at2"/>
<reference evidence="12 13" key="1">
    <citation type="submission" date="2016-11" db="EMBL/GenBank/DDBJ databases">
        <authorList>
            <person name="Jaros S."/>
            <person name="Januszkiewicz K."/>
            <person name="Wedrychowicz H."/>
        </authorList>
    </citation>
    <scope>NUCLEOTIDE SEQUENCE [LARGE SCALE GENOMIC DNA]</scope>
    <source>
        <strain evidence="12 13">DSM 17918</strain>
    </source>
</reference>
<dbReference type="InterPro" id="IPR045865">
    <property type="entry name" value="ACT-like_dom_sf"/>
</dbReference>
<gene>
    <name evidence="9" type="primary">pheA</name>
    <name evidence="12" type="ORF">SAMN02746089_00243</name>
</gene>
<dbReference type="GO" id="GO:0009094">
    <property type="term" value="P:L-phenylalanine biosynthetic process"/>
    <property type="evidence" value="ECO:0007669"/>
    <property type="project" value="UniProtKB-UniPathway"/>
</dbReference>
<dbReference type="PROSITE" id="PS51171">
    <property type="entry name" value="PREPHENATE_DEHYDR_3"/>
    <property type="match status" value="1"/>
</dbReference>
<feature type="domain" description="Prephenate dehydratase" evidence="10">
    <location>
        <begin position="2"/>
        <end position="178"/>
    </location>
</feature>
<dbReference type="GO" id="GO:0004664">
    <property type="term" value="F:prephenate dehydratase activity"/>
    <property type="evidence" value="ECO:0007669"/>
    <property type="project" value="UniProtKB-UniRule"/>
</dbReference>
<dbReference type="STRING" id="1121256.SAMN02746089_00243"/>
<evidence type="ECO:0000259" key="11">
    <source>
        <dbReference type="PROSITE" id="PS51671"/>
    </source>
</evidence>
<dbReference type="InterPro" id="IPR001086">
    <property type="entry name" value="Preph_deHydtase"/>
</dbReference>
<dbReference type="EC" id="4.2.1.51" evidence="2 9"/>
<dbReference type="PANTHER" id="PTHR21022">
    <property type="entry name" value="PREPHENATE DEHYDRATASE P PROTEIN"/>
    <property type="match status" value="1"/>
</dbReference>
<organism evidence="12 13">
    <name type="scientific">Caldanaerobius fijiensis DSM 17918</name>
    <dbReference type="NCBI Taxonomy" id="1121256"/>
    <lineage>
        <taxon>Bacteria</taxon>
        <taxon>Bacillati</taxon>
        <taxon>Bacillota</taxon>
        <taxon>Clostridia</taxon>
        <taxon>Thermoanaerobacterales</taxon>
        <taxon>Thermoanaerobacteraceae</taxon>
        <taxon>Caldanaerobius</taxon>
    </lineage>
</organism>
<keyword evidence="6 9" id="KW-0584">Phenylalanine biosynthesis</keyword>
<proteinExistence type="predicted"/>
<dbReference type="CDD" id="cd13633">
    <property type="entry name" value="PBP2_Sa-PDT_like"/>
    <property type="match status" value="1"/>
</dbReference>
<keyword evidence="4 9" id="KW-0028">Amino-acid biosynthesis</keyword>
<protein>
    <recommendedName>
        <fullName evidence="3 9">Prephenate dehydratase</fullName>
        <shortName evidence="9">PDT</shortName>
        <ecNumber evidence="2 9">4.2.1.51</ecNumber>
    </recommendedName>
</protein>
<dbReference type="RefSeq" id="WP_073341295.1">
    <property type="nucleotide sequence ID" value="NZ_FQVH01000001.1"/>
</dbReference>